<name>A0A2I0A9X0_9ASPA</name>
<dbReference type="AlphaFoldDB" id="A0A2I0A9X0"/>
<sequence>MECITLFWFFGEKEVDKFWVHAACRPLKGPEAAKGGCYLLILVLFLGIRDDRSIRILDLRVWKKRLVRGIVRSGQADCDRHLFIISSSTLLGMILASRGRGLVDLSYPRFDRGLVSEV</sequence>
<reference evidence="1 2" key="1">
    <citation type="journal article" date="2017" name="Nature">
        <title>The Apostasia genome and the evolution of orchids.</title>
        <authorList>
            <person name="Zhang G.Q."/>
            <person name="Liu K.W."/>
            <person name="Li Z."/>
            <person name="Lohaus R."/>
            <person name="Hsiao Y.Y."/>
            <person name="Niu S.C."/>
            <person name="Wang J.Y."/>
            <person name="Lin Y.C."/>
            <person name="Xu Q."/>
            <person name="Chen L.J."/>
            <person name="Yoshida K."/>
            <person name="Fujiwara S."/>
            <person name="Wang Z.W."/>
            <person name="Zhang Y.Q."/>
            <person name="Mitsuda N."/>
            <person name="Wang M."/>
            <person name="Liu G.H."/>
            <person name="Pecoraro L."/>
            <person name="Huang H.X."/>
            <person name="Xiao X.J."/>
            <person name="Lin M."/>
            <person name="Wu X.Y."/>
            <person name="Wu W.L."/>
            <person name="Chen Y.Y."/>
            <person name="Chang S.B."/>
            <person name="Sakamoto S."/>
            <person name="Ohme-Takagi M."/>
            <person name="Yagi M."/>
            <person name="Zeng S.J."/>
            <person name="Shen C.Y."/>
            <person name="Yeh C.M."/>
            <person name="Luo Y.B."/>
            <person name="Tsai W.C."/>
            <person name="Van de Peer Y."/>
            <person name="Liu Z.J."/>
        </authorList>
    </citation>
    <scope>NUCLEOTIDE SEQUENCE [LARGE SCALE GENOMIC DNA]</scope>
    <source>
        <strain evidence="2">cv. Shenzhen</strain>
        <tissue evidence="1">Stem</tissue>
    </source>
</reference>
<proteinExistence type="predicted"/>
<accession>A0A2I0A9X0</accession>
<gene>
    <name evidence="1" type="ORF">AXF42_Ash010224</name>
</gene>
<organism evidence="1 2">
    <name type="scientific">Apostasia shenzhenica</name>
    <dbReference type="NCBI Taxonomy" id="1088818"/>
    <lineage>
        <taxon>Eukaryota</taxon>
        <taxon>Viridiplantae</taxon>
        <taxon>Streptophyta</taxon>
        <taxon>Embryophyta</taxon>
        <taxon>Tracheophyta</taxon>
        <taxon>Spermatophyta</taxon>
        <taxon>Magnoliopsida</taxon>
        <taxon>Liliopsida</taxon>
        <taxon>Asparagales</taxon>
        <taxon>Orchidaceae</taxon>
        <taxon>Apostasioideae</taxon>
        <taxon>Apostasia</taxon>
    </lineage>
</organism>
<dbReference type="EMBL" id="KZ452008">
    <property type="protein sequence ID" value="PKA52328.1"/>
    <property type="molecule type" value="Genomic_DNA"/>
</dbReference>
<evidence type="ECO:0000313" key="1">
    <source>
        <dbReference type="EMBL" id="PKA52328.1"/>
    </source>
</evidence>
<evidence type="ECO:0000313" key="2">
    <source>
        <dbReference type="Proteomes" id="UP000236161"/>
    </source>
</evidence>
<protein>
    <submittedName>
        <fullName evidence="1">Uncharacterized protein</fullName>
    </submittedName>
</protein>
<dbReference type="Proteomes" id="UP000236161">
    <property type="component" value="Unassembled WGS sequence"/>
</dbReference>
<keyword evidence="2" id="KW-1185">Reference proteome</keyword>